<name>A0A1I6H5K3_9EURY</name>
<evidence type="ECO:0000313" key="3">
    <source>
        <dbReference type="Proteomes" id="UP000243250"/>
    </source>
</evidence>
<organism evidence="2 3">
    <name type="scientific">Halogeometricum limi</name>
    <dbReference type="NCBI Taxonomy" id="555875"/>
    <lineage>
        <taxon>Archaea</taxon>
        <taxon>Methanobacteriati</taxon>
        <taxon>Methanobacteriota</taxon>
        <taxon>Stenosarchaea group</taxon>
        <taxon>Halobacteria</taxon>
        <taxon>Halobacteriales</taxon>
        <taxon>Haloferacaceae</taxon>
        <taxon>Halogeometricum</taxon>
    </lineage>
</organism>
<proteinExistence type="predicted"/>
<dbReference type="Proteomes" id="UP000243250">
    <property type="component" value="Unassembled WGS sequence"/>
</dbReference>
<protein>
    <submittedName>
        <fullName evidence="2">Uncharacterized protein</fullName>
    </submittedName>
</protein>
<evidence type="ECO:0000256" key="1">
    <source>
        <dbReference type="SAM" id="MobiDB-lite"/>
    </source>
</evidence>
<sequence>MTDTDLSAAFEDARTTAERVQADVDGESLPDDGADELRESTERVATAVSEASLSELLSVAGFDDVPDDASPTDLPTVIRDADPEAIVRLRTLLQLADLGDAWDELDETERVARLDDAVADEAESGGFDQLKEYLGRLGGFGEDESAAESEGTEDGADETGDDVDETGDDVDETGDDAGDGDDELLELQDHLGRLRQFLEDDSASADADAAESDDGADDEPAADADDERPRQSTAGSGGRLSTVPGSRSDMGKSTRFSSIRGRK</sequence>
<dbReference type="EMBL" id="FOYS01000003">
    <property type="protein sequence ID" value="SFR49718.1"/>
    <property type="molecule type" value="Genomic_DNA"/>
</dbReference>
<gene>
    <name evidence="2" type="ORF">SAMN04488124_1799</name>
</gene>
<reference evidence="3" key="1">
    <citation type="submission" date="2016-10" db="EMBL/GenBank/DDBJ databases">
        <authorList>
            <person name="Varghese N."/>
            <person name="Submissions S."/>
        </authorList>
    </citation>
    <scope>NUCLEOTIDE SEQUENCE [LARGE SCALE GENOMIC DNA]</scope>
    <source>
        <strain evidence="3">CGMCC 1.8711</strain>
    </source>
</reference>
<feature type="compositionally biased region" description="Acidic residues" evidence="1">
    <location>
        <begin position="141"/>
        <end position="186"/>
    </location>
</feature>
<feature type="compositionally biased region" description="Acidic residues" evidence="1">
    <location>
        <begin position="24"/>
        <end position="34"/>
    </location>
</feature>
<dbReference type="RefSeq" id="WP_089879574.1">
    <property type="nucleotide sequence ID" value="NZ_FOYS01000003.1"/>
</dbReference>
<feature type="region of interest" description="Disordered" evidence="1">
    <location>
        <begin position="1"/>
        <end position="36"/>
    </location>
</feature>
<feature type="region of interest" description="Disordered" evidence="1">
    <location>
        <begin position="120"/>
        <end position="263"/>
    </location>
</feature>
<dbReference type="OrthoDB" id="387532at2157"/>
<feature type="compositionally biased region" description="Basic and acidic residues" evidence="1">
    <location>
        <begin position="11"/>
        <end position="22"/>
    </location>
</feature>
<feature type="compositionally biased region" description="Acidic residues" evidence="1">
    <location>
        <begin position="199"/>
        <end position="226"/>
    </location>
</feature>
<dbReference type="AlphaFoldDB" id="A0A1I6H5K3"/>
<evidence type="ECO:0000313" key="2">
    <source>
        <dbReference type="EMBL" id="SFR49718.1"/>
    </source>
</evidence>
<feature type="compositionally biased region" description="Basic and acidic residues" evidence="1">
    <location>
        <begin position="187"/>
        <end position="198"/>
    </location>
</feature>
<accession>A0A1I6H5K3</accession>
<dbReference type="STRING" id="555875.SAMN04488124_1799"/>
<keyword evidence="3" id="KW-1185">Reference proteome</keyword>